<feature type="domain" description="Disease resistance protein At4g27190-like leucine-rich repeats" evidence="3">
    <location>
        <begin position="288"/>
        <end position="410"/>
    </location>
</feature>
<gene>
    <name evidence="4" type="ORF">JRO89_XS15G0116100</name>
</gene>
<feature type="domain" description="Disease resistance protein At4g27190-like leucine-rich repeats" evidence="3">
    <location>
        <begin position="71"/>
        <end position="219"/>
    </location>
</feature>
<dbReference type="SUPFAM" id="SSF52047">
    <property type="entry name" value="RNI-like"/>
    <property type="match status" value="1"/>
</dbReference>
<dbReference type="Pfam" id="PF23247">
    <property type="entry name" value="LRR_RPS2"/>
    <property type="match status" value="3"/>
</dbReference>
<feature type="compositionally biased region" description="Basic and acidic residues" evidence="2">
    <location>
        <begin position="505"/>
        <end position="522"/>
    </location>
</feature>
<dbReference type="InterPro" id="IPR050905">
    <property type="entry name" value="Plant_NBS-LRR"/>
</dbReference>
<dbReference type="Proteomes" id="UP000827721">
    <property type="component" value="Unassembled WGS sequence"/>
</dbReference>
<sequence>MVKAGIGLTEWPKHEGLEQYTSISLMKSYIEVLPDGLVQRRVPKDFVLPTKLLSIIDMTQQHVPSTAFSNLVNLSLRSVGLREICSGVRPPRGFLDNLEILNIDSCNRMSCLFPTMLIQRLRKLKKVSVEWCVGLQDVFAVEGLCYTKENPFLLSSLACLELKDLPNMRKIWKGPTQQVSLQSLTFVQVYGCHELRYVFTLTLARSLLQLEVLRVSNCASLEHIVEINAEENVTAGCGNDVVLPKLRIVQLSGLENLINFCSENYCSTWPALQELEIDSTFFAAQLEANVQQLRVLRVERSDQLSTAVVAQLRNGFQNLEELRICYCGGVQVIFQLEGLEQELSLPSLKVLELKYLDELECLWKGPTHLLNLQNLKKLIVTGCNRLRHMFSPTLAGNLLHLEQLIIEYCGELEQIIVGDHTEDHVQLGLFPNLSSIYVRKCDKLKTLFPVSIARSGLQKLTSLEVEETFQLEELFGHEDEADTVELVVTECPKITTKFSVDQNRSVHAEVEAPQTGKEHVDMEESPPDVTREINCWSSKRCCSNGKSIHKLLRNPFPCGPNPQVFHSLINPRTQELYLQRPVLWDGFDFVDFVRGKPSLAFDRMEAARGSNRVVSDGDESEDAYGSDDEVKITDSDLENLLDSDEDSDEEEE</sequence>
<protein>
    <recommendedName>
        <fullName evidence="3">Disease resistance protein At4g27190-like leucine-rich repeats domain-containing protein</fullName>
    </recommendedName>
</protein>
<comment type="caution">
    <text evidence="4">The sequence shown here is derived from an EMBL/GenBank/DDBJ whole genome shotgun (WGS) entry which is preliminary data.</text>
</comment>
<reference evidence="4 5" key="1">
    <citation type="submission" date="2021-02" db="EMBL/GenBank/DDBJ databases">
        <title>Plant Genome Project.</title>
        <authorList>
            <person name="Zhang R.-G."/>
        </authorList>
    </citation>
    <scope>NUCLEOTIDE SEQUENCE [LARGE SCALE GENOMIC DNA]</scope>
    <source>
        <tissue evidence="4">Leaves</tissue>
    </source>
</reference>
<dbReference type="InterPro" id="IPR032675">
    <property type="entry name" value="LRR_dom_sf"/>
</dbReference>
<evidence type="ECO:0000256" key="2">
    <source>
        <dbReference type="SAM" id="MobiDB-lite"/>
    </source>
</evidence>
<keyword evidence="5" id="KW-1185">Reference proteome</keyword>
<organism evidence="4 5">
    <name type="scientific">Xanthoceras sorbifolium</name>
    <dbReference type="NCBI Taxonomy" id="99658"/>
    <lineage>
        <taxon>Eukaryota</taxon>
        <taxon>Viridiplantae</taxon>
        <taxon>Streptophyta</taxon>
        <taxon>Embryophyta</taxon>
        <taxon>Tracheophyta</taxon>
        <taxon>Spermatophyta</taxon>
        <taxon>Magnoliopsida</taxon>
        <taxon>eudicotyledons</taxon>
        <taxon>Gunneridae</taxon>
        <taxon>Pentapetalae</taxon>
        <taxon>rosids</taxon>
        <taxon>malvids</taxon>
        <taxon>Sapindales</taxon>
        <taxon>Sapindaceae</taxon>
        <taxon>Xanthoceroideae</taxon>
        <taxon>Xanthoceras</taxon>
    </lineage>
</organism>
<evidence type="ECO:0000256" key="1">
    <source>
        <dbReference type="ARBA" id="ARBA00022821"/>
    </source>
</evidence>
<dbReference type="Gene3D" id="3.80.10.10">
    <property type="entry name" value="Ribonuclease Inhibitor"/>
    <property type="match status" value="2"/>
</dbReference>
<evidence type="ECO:0000259" key="3">
    <source>
        <dbReference type="Pfam" id="PF23247"/>
    </source>
</evidence>
<evidence type="ECO:0000313" key="4">
    <source>
        <dbReference type="EMBL" id="KAH7544143.1"/>
    </source>
</evidence>
<feature type="region of interest" description="Disordered" evidence="2">
    <location>
        <begin position="608"/>
        <end position="652"/>
    </location>
</feature>
<feature type="compositionally biased region" description="Acidic residues" evidence="2">
    <location>
        <begin position="635"/>
        <end position="652"/>
    </location>
</feature>
<dbReference type="PANTHER" id="PTHR33463">
    <property type="entry name" value="NB-ARC DOMAIN-CONTAINING PROTEIN-RELATED"/>
    <property type="match status" value="1"/>
</dbReference>
<name>A0ABQ8H1U3_9ROSI</name>
<dbReference type="EMBL" id="JAFEMO010000015">
    <property type="protein sequence ID" value="KAH7544143.1"/>
    <property type="molecule type" value="Genomic_DNA"/>
</dbReference>
<accession>A0ABQ8H1U3</accession>
<evidence type="ECO:0000313" key="5">
    <source>
        <dbReference type="Proteomes" id="UP000827721"/>
    </source>
</evidence>
<dbReference type="PANTHER" id="PTHR33463:SF209">
    <property type="entry name" value="DISEASE RESISTANCE PROTEIN RPS2-LIKE"/>
    <property type="match status" value="1"/>
</dbReference>
<dbReference type="InterPro" id="IPR057135">
    <property type="entry name" value="At4g27190-like_LRR"/>
</dbReference>
<feature type="compositionally biased region" description="Acidic residues" evidence="2">
    <location>
        <begin position="616"/>
        <end position="627"/>
    </location>
</feature>
<feature type="region of interest" description="Disordered" evidence="2">
    <location>
        <begin position="505"/>
        <end position="526"/>
    </location>
</feature>
<keyword evidence="1" id="KW-0611">Plant defense</keyword>
<feature type="domain" description="Disease resistance protein At4g27190-like leucine-rich repeats" evidence="3">
    <location>
        <begin position="422"/>
        <end position="467"/>
    </location>
</feature>
<proteinExistence type="predicted"/>